<evidence type="ECO:0000313" key="1">
    <source>
        <dbReference type="EMBL" id="MBT9431463.1"/>
    </source>
</evidence>
<sequence length="89" mass="9247">MPIIIRVIPLLIVLFAAPLQAAGVLTQSLPAVTLNLPVDEQVGALLKAVALPASAISKLQATQLSLMTAGAPWDAPAEAFIKPPSQVWV</sequence>
<dbReference type="Proteomes" id="UP000811282">
    <property type="component" value="Unassembled WGS sequence"/>
</dbReference>
<name>A0ABS5Y933_9GAMM</name>
<reference evidence="1 2" key="1">
    <citation type="journal article" date="2021" name="Genome Biol. Evol.">
        <title>The evolution of interdependence in a four-way mealybug symbiosis.</title>
        <authorList>
            <person name="Garber A.I."/>
            <person name="Kupper M."/>
            <person name="Laetsch D.R."/>
            <person name="Weldon S.R."/>
            <person name="Ladinsky M.S."/>
            <person name="Bjorkman P.J."/>
            <person name="McCutcheon J.P."/>
        </authorList>
    </citation>
    <scope>NUCLEOTIDE SEQUENCE [LARGE SCALE GENOMIC DNA]</scope>
    <source>
        <strain evidence="1">SOD</strain>
    </source>
</reference>
<dbReference type="RefSeq" id="WP_215668585.1">
    <property type="nucleotide sequence ID" value="NZ_JAFJYC010000001.1"/>
</dbReference>
<dbReference type="EMBL" id="JAFJYC010000001">
    <property type="protein sequence ID" value="MBT9431463.1"/>
    <property type="molecule type" value="Genomic_DNA"/>
</dbReference>
<organism evidence="1 2">
    <name type="scientific">Candidatus Sodalis endolongispinus</name>
    <dbReference type="NCBI Taxonomy" id="2812662"/>
    <lineage>
        <taxon>Bacteria</taxon>
        <taxon>Pseudomonadati</taxon>
        <taxon>Pseudomonadota</taxon>
        <taxon>Gammaproteobacteria</taxon>
        <taxon>Enterobacterales</taxon>
        <taxon>Bruguierivoracaceae</taxon>
        <taxon>Sodalis</taxon>
    </lineage>
</organism>
<comment type="caution">
    <text evidence="1">The sequence shown here is derived from an EMBL/GenBank/DDBJ whole genome shotgun (WGS) entry which is preliminary data.</text>
</comment>
<keyword evidence="2" id="KW-1185">Reference proteome</keyword>
<proteinExistence type="predicted"/>
<protein>
    <submittedName>
        <fullName evidence="1">Uncharacterized protein</fullName>
    </submittedName>
</protein>
<evidence type="ECO:0000313" key="2">
    <source>
        <dbReference type="Proteomes" id="UP000811282"/>
    </source>
</evidence>
<accession>A0ABS5Y933</accession>
<gene>
    <name evidence="1" type="ORF">JZM24_03535</name>
</gene>